<evidence type="ECO:0000313" key="9">
    <source>
        <dbReference type="Proteomes" id="UP001500443"/>
    </source>
</evidence>
<feature type="transmembrane region" description="Helical" evidence="6">
    <location>
        <begin position="190"/>
        <end position="210"/>
    </location>
</feature>
<evidence type="ECO:0000259" key="7">
    <source>
        <dbReference type="Pfam" id="PF04893"/>
    </source>
</evidence>
<evidence type="ECO:0000256" key="2">
    <source>
        <dbReference type="ARBA" id="ARBA00022692"/>
    </source>
</evidence>
<dbReference type="EMBL" id="BAAAPF010000028">
    <property type="protein sequence ID" value="GAA2115671.1"/>
    <property type="molecule type" value="Genomic_DNA"/>
</dbReference>
<reference evidence="8 9" key="1">
    <citation type="journal article" date="2019" name="Int. J. Syst. Evol. Microbiol.">
        <title>The Global Catalogue of Microorganisms (GCM) 10K type strain sequencing project: providing services to taxonomists for standard genome sequencing and annotation.</title>
        <authorList>
            <consortium name="The Broad Institute Genomics Platform"/>
            <consortium name="The Broad Institute Genome Sequencing Center for Infectious Disease"/>
            <person name="Wu L."/>
            <person name="Ma J."/>
        </authorList>
    </citation>
    <scope>NUCLEOTIDE SEQUENCE [LARGE SCALE GENOMIC DNA]</scope>
    <source>
        <strain evidence="8 9">JCM 15481</strain>
    </source>
</reference>
<sequence length="310" mass="32951">MGRGRQSHDGRQQGRPQGPPQGGPPYGGPPPQYGGPPPPPGHGQPYGDGWQQPRGSHGPGPEYYDGGHDPYAADRPGNTQPYGIGAAPDAYGTYDNGRYDNGRYDNGRYDDDRYDDGRVYRAGETAAPPVGPRLHWKDLLRGLVRHPNRTFWQMRDHSMWGPALTVSFLYGLLAVFGLEEARDEVLNSTISASIPWIVATGVAVTLSGLVMGTVTHTLARQLGGAGALAPTAGLAMLIVALTDAPRLLVAMFIGGEDAFAQGVGWLTWLAAGALLTSMVSKSHDLPWPRALGACSIQLAALLVLVKLGTL</sequence>
<organism evidence="8 9">
    <name type="scientific">Streptomyces synnematoformans</name>
    <dbReference type="NCBI Taxonomy" id="415721"/>
    <lineage>
        <taxon>Bacteria</taxon>
        <taxon>Bacillati</taxon>
        <taxon>Actinomycetota</taxon>
        <taxon>Actinomycetes</taxon>
        <taxon>Kitasatosporales</taxon>
        <taxon>Streptomycetaceae</taxon>
        <taxon>Streptomyces</taxon>
    </lineage>
</organism>
<gene>
    <name evidence="8" type="ORF">GCM10009802_15740</name>
</gene>
<keyword evidence="3 6" id="KW-1133">Transmembrane helix</keyword>
<evidence type="ECO:0000256" key="5">
    <source>
        <dbReference type="SAM" id="MobiDB-lite"/>
    </source>
</evidence>
<name>A0ABN2XR48_9ACTN</name>
<evidence type="ECO:0000256" key="6">
    <source>
        <dbReference type="SAM" id="Phobius"/>
    </source>
</evidence>
<dbReference type="Pfam" id="PF04893">
    <property type="entry name" value="Yip1"/>
    <property type="match status" value="1"/>
</dbReference>
<comment type="caution">
    <text evidence="8">The sequence shown here is derived from an EMBL/GenBank/DDBJ whole genome shotgun (WGS) entry which is preliminary data.</text>
</comment>
<feature type="domain" description="Yip1" evidence="7">
    <location>
        <begin position="142"/>
        <end position="305"/>
    </location>
</feature>
<evidence type="ECO:0000256" key="1">
    <source>
        <dbReference type="ARBA" id="ARBA00004141"/>
    </source>
</evidence>
<keyword evidence="9" id="KW-1185">Reference proteome</keyword>
<dbReference type="RefSeq" id="WP_344289092.1">
    <property type="nucleotide sequence ID" value="NZ_BAAAPF010000028.1"/>
</dbReference>
<dbReference type="InterPro" id="IPR006977">
    <property type="entry name" value="Yip1_dom"/>
</dbReference>
<feature type="region of interest" description="Disordered" evidence="5">
    <location>
        <begin position="1"/>
        <end position="110"/>
    </location>
</feature>
<protein>
    <recommendedName>
        <fullName evidence="7">Yip1 domain-containing protein</fullName>
    </recommendedName>
</protein>
<feature type="compositionally biased region" description="Basic and acidic residues" evidence="5">
    <location>
        <begin position="97"/>
        <end position="110"/>
    </location>
</feature>
<accession>A0ABN2XR48</accession>
<comment type="subcellular location">
    <subcellularLocation>
        <location evidence="1">Membrane</location>
        <topology evidence="1">Multi-pass membrane protein</topology>
    </subcellularLocation>
</comment>
<evidence type="ECO:0000256" key="3">
    <source>
        <dbReference type="ARBA" id="ARBA00022989"/>
    </source>
</evidence>
<dbReference type="Proteomes" id="UP001500443">
    <property type="component" value="Unassembled WGS sequence"/>
</dbReference>
<feature type="compositionally biased region" description="Pro residues" evidence="5">
    <location>
        <begin position="17"/>
        <end position="42"/>
    </location>
</feature>
<feature type="transmembrane region" description="Helical" evidence="6">
    <location>
        <begin position="159"/>
        <end position="178"/>
    </location>
</feature>
<feature type="transmembrane region" description="Helical" evidence="6">
    <location>
        <begin position="262"/>
        <end position="279"/>
    </location>
</feature>
<proteinExistence type="predicted"/>
<feature type="transmembrane region" description="Helical" evidence="6">
    <location>
        <begin position="222"/>
        <end position="242"/>
    </location>
</feature>
<feature type="compositionally biased region" description="Basic and acidic residues" evidence="5">
    <location>
        <begin position="1"/>
        <end position="12"/>
    </location>
</feature>
<keyword evidence="2 6" id="KW-0812">Transmembrane</keyword>
<evidence type="ECO:0000313" key="8">
    <source>
        <dbReference type="EMBL" id="GAA2115671.1"/>
    </source>
</evidence>
<keyword evidence="4 6" id="KW-0472">Membrane</keyword>
<evidence type="ECO:0000256" key="4">
    <source>
        <dbReference type="ARBA" id="ARBA00023136"/>
    </source>
</evidence>